<dbReference type="RefSeq" id="WP_114482043.1">
    <property type="nucleotide sequence ID" value="NZ_QPJU01000001.1"/>
</dbReference>
<name>A0A369ARA7_9BURK</name>
<gene>
    <name evidence="3" type="ORF">DFR45_101447</name>
</gene>
<accession>A0A369ARA7</accession>
<feature type="transmembrane region" description="Helical" evidence="1">
    <location>
        <begin position="128"/>
        <end position="149"/>
    </location>
</feature>
<feature type="domain" description="DUF1468" evidence="2">
    <location>
        <begin position="10"/>
        <end position="153"/>
    </location>
</feature>
<feature type="transmembrane region" description="Helical" evidence="1">
    <location>
        <begin position="41"/>
        <end position="63"/>
    </location>
</feature>
<comment type="caution">
    <text evidence="3">The sequence shown here is derived from an EMBL/GenBank/DDBJ whole genome shotgun (WGS) entry which is preliminary data.</text>
</comment>
<proteinExistence type="predicted"/>
<keyword evidence="4" id="KW-1185">Reference proteome</keyword>
<feature type="transmembrane region" description="Helical" evidence="1">
    <location>
        <begin position="75"/>
        <end position="94"/>
    </location>
</feature>
<dbReference type="Proteomes" id="UP000252174">
    <property type="component" value="Unassembled WGS sequence"/>
</dbReference>
<dbReference type="InterPro" id="IPR009936">
    <property type="entry name" value="DUF1468"/>
</dbReference>
<keyword evidence="1" id="KW-0812">Transmembrane</keyword>
<keyword evidence="1" id="KW-1133">Transmembrane helix</keyword>
<organism evidence="3 4">
    <name type="scientific">Extensimonas vulgaris</name>
    <dbReference type="NCBI Taxonomy" id="1031594"/>
    <lineage>
        <taxon>Bacteria</taxon>
        <taxon>Pseudomonadati</taxon>
        <taxon>Pseudomonadota</taxon>
        <taxon>Betaproteobacteria</taxon>
        <taxon>Burkholderiales</taxon>
        <taxon>Comamonadaceae</taxon>
        <taxon>Extensimonas</taxon>
    </lineage>
</organism>
<evidence type="ECO:0000259" key="2">
    <source>
        <dbReference type="Pfam" id="PF07331"/>
    </source>
</evidence>
<keyword evidence="1" id="KW-0472">Membrane</keyword>
<dbReference type="EMBL" id="QPJU01000001">
    <property type="protein sequence ID" value="RCX11912.1"/>
    <property type="molecule type" value="Genomic_DNA"/>
</dbReference>
<dbReference type="Pfam" id="PF07331">
    <property type="entry name" value="TctB"/>
    <property type="match status" value="1"/>
</dbReference>
<evidence type="ECO:0000313" key="3">
    <source>
        <dbReference type="EMBL" id="RCX11912.1"/>
    </source>
</evidence>
<dbReference type="AlphaFoldDB" id="A0A369ARA7"/>
<protein>
    <submittedName>
        <fullName evidence="3">Tripartite tricarboxylate transporter TctB family protein</fullName>
    </submittedName>
</protein>
<feature type="transmembrane region" description="Helical" evidence="1">
    <location>
        <begin position="100"/>
        <end position="121"/>
    </location>
</feature>
<sequence length="162" mass="17190">MKIKSQKDFFAGLMFMAVGGAFAWGSTNYQIGTGARMGPGYFPLLLGVLLALIGAVVTFKATTVETEDGDPIGRWAWKPLVFILAANFAFGILLGGLPNLGIPPMGLIVAIYALTFIASLAGDQFKPLEVAILATILAVGSYAAFVWALKLQFQVWPSFIAG</sequence>
<evidence type="ECO:0000313" key="4">
    <source>
        <dbReference type="Proteomes" id="UP000252174"/>
    </source>
</evidence>
<reference evidence="3 4" key="1">
    <citation type="submission" date="2018-07" db="EMBL/GenBank/DDBJ databases">
        <title>Genomic Encyclopedia of Type Strains, Phase IV (KMG-IV): sequencing the most valuable type-strain genomes for metagenomic binning, comparative biology and taxonomic classification.</title>
        <authorList>
            <person name="Goeker M."/>
        </authorList>
    </citation>
    <scope>NUCLEOTIDE SEQUENCE [LARGE SCALE GENOMIC DNA]</scope>
    <source>
        <strain evidence="3 4">DSM 100911</strain>
    </source>
</reference>
<dbReference type="OrthoDB" id="7029611at2"/>
<evidence type="ECO:0000256" key="1">
    <source>
        <dbReference type="SAM" id="Phobius"/>
    </source>
</evidence>